<accession>A0A151WPL8</accession>
<sequence>MSDSDSDIEDVISSDDIVNEISVSKESINDELHNCLLRYIAKLYADPALPRSHVQSIMNDTAALFFNIISLLKPVIQATTCNEATQFNDIQLNIFDIFDTVLQLFTNLNSDYNRMKALQATHHFIKPMPYTVGNIQGKLWRKKKMDYFSDKIVFPLFVYYDDFEVNNPLGSHKAIQKIGETYINIPCIPQEYRSALDEIFVALLFHTSDRAHNTILGYSMSFNATYYCCFCTTRKEDCEKDCFVRKENLRSENYLNDIHRGVSNSGLNEYSIWNEIKGFHVYENFASDSLLHEMAEGCLRYGMGHLLYHLIFKEKHFAIQALNERIKTFDYYINGFSNRPPLVTKEEVKSKHLSMSGTEMTNFFLTFSYLVGDFVPCDKLKPKHHIMLHFLMMLEMSGSLALFSTMRQESKNRLNKIRANATYSRRNITFTLAIKEALQMSYKLVSQFGFVRKFEIGPGNILDESSVNENLDNSCIPIDFRANCIEVPWVDYKGTRYRIGTSIVLGSDNFELPIFGEIQRIYCTEDFKVCLVCFSFKTIGFDERVHAFNVQISTKISYINIDDLLDYTPTISVRMNDGEYFISTRYAL</sequence>
<name>A0A151WPL8_9HYME</name>
<reference evidence="1 2" key="1">
    <citation type="submission" date="2015-09" db="EMBL/GenBank/DDBJ databases">
        <title>Trachymyrmex zeteki WGS genome.</title>
        <authorList>
            <person name="Nygaard S."/>
            <person name="Hu H."/>
            <person name="Boomsma J."/>
            <person name="Zhang G."/>
        </authorList>
    </citation>
    <scope>NUCLEOTIDE SEQUENCE [LARGE SCALE GENOMIC DNA]</scope>
    <source>
        <strain evidence="1">Tzet28-1</strain>
        <tissue evidence="1">Whole body</tissue>
    </source>
</reference>
<proteinExistence type="predicted"/>
<organism evidence="1 2">
    <name type="scientific">Mycetomoellerius zeteki</name>
    <dbReference type="NCBI Taxonomy" id="64791"/>
    <lineage>
        <taxon>Eukaryota</taxon>
        <taxon>Metazoa</taxon>
        <taxon>Ecdysozoa</taxon>
        <taxon>Arthropoda</taxon>
        <taxon>Hexapoda</taxon>
        <taxon>Insecta</taxon>
        <taxon>Pterygota</taxon>
        <taxon>Neoptera</taxon>
        <taxon>Endopterygota</taxon>
        <taxon>Hymenoptera</taxon>
        <taxon>Apocrita</taxon>
        <taxon>Aculeata</taxon>
        <taxon>Formicoidea</taxon>
        <taxon>Formicidae</taxon>
        <taxon>Myrmicinae</taxon>
        <taxon>Mycetomoellerius</taxon>
    </lineage>
</organism>
<dbReference type="EMBL" id="KQ982890">
    <property type="protein sequence ID" value="KYQ49635.1"/>
    <property type="molecule type" value="Genomic_DNA"/>
</dbReference>
<protein>
    <submittedName>
        <fullName evidence="1">Uncharacterized protein</fullName>
    </submittedName>
</protein>
<dbReference type="Proteomes" id="UP000075809">
    <property type="component" value="Unassembled WGS sequence"/>
</dbReference>
<gene>
    <name evidence="1" type="ORF">ALC60_11295</name>
</gene>
<dbReference type="STRING" id="64791.A0A151WPL8"/>
<evidence type="ECO:0000313" key="2">
    <source>
        <dbReference type="Proteomes" id="UP000075809"/>
    </source>
</evidence>
<evidence type="ECO:0000313" key="1">
    <source>
        <dbReference type="EMBL" id="KYQ49635.1"/>
    </source>
</evidence>
<keyword evidence="2" id="KW-1185">Reference proteome</keyword>
<dbReference type="AlphaFoldDB" id="A0A151WPL8"/>